<name>A0A2T7DZ87_9POAL</name>
<reference evidence="1 2" key="1">
    <citation type="submission" date="2018-04" db="EMBL/GenBank/DDBJ databases">
        <title>WGS assembly of Panicum hallii var. hallii HAL2.</title>
        <authorList>
            <person name="Lovell J."/>
            <person name="Jenkins J."/>
            <person name="Lowry D."/>
            <person name="Mamidi S."/>
            <person name="Sreedasyam A."/>
            <person name="Weng X."/>
            <person name="Barry K."/>
            <person name="Bonette J."/>
            <person name="Campitelli B."/>
            <person name="Daum C."/>
            <person name="Gordon S."/>
            <person name="Gould B."/>
            <person name="Lipzen A."/>
            <person name="MacQueen A."/>
            <person name="Palacio-Mejia J."/>
            <person name="Plott C."/>
            <person name="Shakirov E."/>
            <person name="Shu S."/>
            <person name="Yoshinaga Y."/>
            <person name="Zane M."/>
            <person name="Rokhsar D."/>
            <person name="Grimwood J."/>
            <person name="Schmutz J."/>
            <person name="Juenger T."/>
        </authorList>
    </citation>
    <scope>NUCLEOTIDE SEQUENCE [LARGE SCALE GENOMIC DNA]</scope>
    <source>
        <strain evidence="2">cv. HAL2</strain>
    </source>
</reference>
<sequence>MAVQGLCRAKPLHPLAWGDCALYRAAPPHRAGLRGCKPRGDALPHPPACGSASRAGPRHHICRRADLQAVWGQDAASAGVHDLRAV</sequence>
<dbReference type="EMBL" id="CM009752">
    <property type="protein sequence ID" value="PUZ60893.1"/>
    <property type="molecule type" value="Genomic_DNA"/>
</dbReference>
<proteinExistence type="predicted"/>
<gene>
    <name evidence="1" type="ORF">GQ55_4G209700</name>
</gene>
<dbReference type="AlphaFoldDB" id="A0A2T7DZ87"/>
<dbReference type="Proteomes" id="UP000244336">
    <property type="component" value="Chromosome 4"/>
</dbReference>
<accession>A0A2T7DZ87</accession>
<evidence type="ECO:0000313" key="2">
    <source>
        <dbReference type="Proteomes" id="UP000244336"/>
    </source>
</evidence>
<dbReference type="Gramene" id="PUZ60893">
    <property type="protein sequence ID" value="PUZ60893"/>
    <property type="gene ID" value="GQ55_4G209700"/>
</dbReference>
<protein>
    <submittedName>
        <fullName evidence="1">Uncharacterized protein</fullName>
    </submittedName>
</protein>
<evidence type="ECO:0000313" key="1">
    <source>
        <dbReference type="EMBL" id="PUZ60893.1"/>
    </source>
</evidence>
<keyword evidence="2" id="KW-1185">Reference proteome</keyword>
<organism evidence="1 2">
    <name type="scientific">Panicum hallii var. hallii</name>
    <dbReference type="NCBI Taxonomy" id="1504633"/>
    <lineage>
        <taxon>Eukaryota</taxon>
        <taxon>Viridiplantae</taxon>
        <taxon>Streptophyta</taxon>
        <taxon>Embryophyta</taxon>
        <taxon>Tracheophyta</taxon>
        <taxon>Spermatophyta</taxon>
        <taxon>Magnoliopsida</taxon>
        <taxon>Liliopsida</taxon>
        <taxon>Poales</taxon>
        <taxon>Poaceae</taxon>
        <taxon>PACMAD clade</taxon>
        <taxon>Panicoideae</taxon>
        <taxon>Panicodae</taxon>
        <taxon>Paniceae</taxon>
        <taxon>Panicinae</taxon>
        <taxon>Panicum</taxon>
        <taxon>Panicum sect. Panicum</taxon>
    </lineage>
</organism>